<dbReference type="PROSITE" id="PS51401">
    <property type="entry name" value="CHORD"/>
    <property type="match status" value="2"/>
</dbReference>
<evidence type="ECO:0000259" key="5">
    <source>
        <dbReference type="PROSITE" id="PS51401"/>
    </source>
</evidence>
<dbReference type="PANTHER" id="PTHR47895:SF2">
    <property type="entry name" value="CYSTEINE AND HISTIDINE-RICH DOMAIN-CONTAINING PROTEIN RAR1"/>
    <property type="match status" value="1"/>
</dbReference>
<feature type="domain" description="CHORD" evidence="5">
    <location>
        <begin position="188"/>
        <end position="247"/>
    </location>
</feature>
<feature type="region of interest" description="Disordered" evidence="4">
    <location>
        <begin position="147"/>
        <end position="166"/>
    </location>
</feature>
<feature type="compositionally biased region" description="Pro residues" evidence="4">
    <location>
        <begin position="154"/>
        <end position="166"/>
    </location>
</feature>
<evidence type="ECO:0000256" key="1">
    <source>
        <dbReference type="ARBA" id="ARBA00022723"/>
    </source>
</evidence>
<name>A0A7S1STU7_9CHLO</name>
<gene>
    <name evidence="6" type="ORF">TCHU04912_LOCUS10330</name>
</gene>
<keyword evidence="2" id="KW-0677">Repeat</keyword>
<keyword evidence="3" id="KW-0862">Zinc</keyword>
<evidence type="ECO:0000313" key="6">
    <source>
        <dbReference type="EMBL" id="CAD9208093.1"/>
    </source>
</evidence>
<dbReference type="InterPro" id="IPR007051">
    <property type="entry name" value="CHORD_dom"/>
</dbReference>
<dbReference type="InterPro" id="IPR043316">
    <property type="entry name" value="RAR1"/>
</dbReference>
<dbReference type="GO" id="GO:0046872">
    <property type="term" value="F:metal ion binding"/>
    <property type="evidence" value="ECO:0007669"/>
    <property type="project" value="UniProtKB-KW"/>
</dbReference>
<evidence type="ECO:0000256" key="3">
    <source>
        <dbReference type="ARBA" id="ARBA00022833"/>
    </source>
</evidence>
<keyword evidence="1" id="KW-0479">Metal-binding</keyword>
<dbReference type="PANTHER" id="PTHR47895">
    <property type="entry name" value="CYSTEINE AND HISTIDINE-RICH DOMAIN-CONTAINING PROTEIN RAR1"/>
    <property type="match status" value="1"/>
</dbReference>
<evidence type="ECO:0000256" key="4">
    <source>
        <dbReference type="SAM" id="MobiDB-lite"/>
    </source>
</evidence>
<dbReference type="Pfam" id="PF04968">
    <property type="entry name" value="CHORD"/>
    <property type="match status" value="2"/>
</dbReference>
<reference evidence="6" key="1">
    <citation type="submission" date="2021-01" db="EMBL/GenBank/DDBJ databases">
        <authorList>
            <person name="Corre E."/>
            <person name="Pelletier E."/>
            <person name="Niang G."/>
            <person name="Scheremetjew M."/>
            <person name="Finn R."/>
            <person name="Kale V."/>
            <person name="Holt S."/>
            <person name="Cochrane G."/>
            <person name="Meng A."/>
            <person name="Brown T."/>
            <person name="Cohen L."/>
        </authorList>
    </citation>
    <scope>NUCLEOTIDE SEQUENCE</scope>
    <source>
        <strain evidence="6">PLY429</strain>
    </source>
</reference>
<dbReference type="EMBL" id="HBGG01019917">
    <property type="protein sequence ID" value="CAD9208093.1"/>
    <property type="molecule type" value="Transcribed_RNA"/>
</dbReference>
<evidence type="ECO:0000256" key="2">
    <source>
        <dbReference type="ARBA" id="ARBA00022737"/>
    </source>
</evidence>
<sequence length="255" mass="27089">MGDGKTDGAQALAAALTPGVGSLSLAGLPGQQRAEQAVGSQTCHRMGCGEKFDPTENSDGSCRYHPNPPYFHDGMKEWTCCKKKSHDFGEFMTIPGCTTGRHSSEKAEKPVAAKPITPAVVPSAGPVTCLRCSQGFFCSDHAGAPRTASHASGAPPPPVQPAPIPEVKPPPVVAKPAPVPDADGYLVCRHFACGNKFKQAENHDKACHHHPGPAVFHDRQKGWGCCNKFERDFDAFLAIPPCTYAEHDASFEGTF</sequence>
<dbReference type="AlphaFoldDB" id="A0A7S1STU7"/>
<protein>
    <recommendedName>
        <fullName evidence="5">CHORD domain-containing protein</fullName>
    </recommendedName>
</protein>
<feature type="domain" description="CHORD" evidence="5">
    <location>
        <begin position="43"/>
        <end position="102"/>
    </location>
</feature>
<organism evidence="6">
    <name type="scientific">Tetraselmis chuii</name>
    <dbReference type="NCBI Taxonomy" id="63592"/>
    <lineage>
        <taxon>Eukaryota</taxon>
        <taxon>Viridiplantae</taxon>
        <taxon>Chlorophyta</taxon>
        <taxon>core chlorophytes</taxon>
        <taxon>Chlorodendrophyceae</taxon>
        <taxon>Chlorodendrales</taxon>
        <taxon>Chlorodendraceae</taxon>
        <taxon>Tetraselmis</taxon>
    </lineage>
</organism>
<dbReference type="Gene3D" id="4.10.1130.20">
    <property type="match status" value="2"/>
</dbReference>
<proteinExistence type="predicted"/>
<accession>A0A7S1STU7</accession>